<dbReference type="Proteomes" id="UP000315498">
    <property type="component" value="Unassembled WGS sequence"/>
</dbReference>
<dbReference type="Gene3D" id="3.90.930.12">
    <property type="entry name" value="Ribosomal protein L6, alpha-beta domain"/>
    <property type="match status" value="2"/>
</dbReference>
<gene>
    <name evidence="6" type="primary">rplF</name>
    <name evidence="11" type="ORF">EVA94_02110</name>
</gene>
<keyword evidence="5 6" id="KW-0687">Ribonucleoprotein</keyword>
<dbReference type="InterPro" id="IPR000702">
    <property type="entry name" value="Ribosomal_uL6-like"/>
</dbReference>
<dbReference type="PROSITE" id="PS00525">
    <property type="entry name" value="RIBOSOMAL_L6_1"/>
    <property type="match status" value="1"/>
</dbReference>
<dbReference type="PANTHER" id="PTHR11655">
    <property type="entry name" value="60S/50S RIBOSOMAL PROTEIN L6/L9"/>
    <property type="match status" value="1"/>
</dbReference>
<proteinExistence type="inferred from homology"/>
<dbReference type="GO" id="GO:0002181">
    <property type="term" value="P:cytoplasmic translation"/>
    <property type="evidence" value="ECO:0007669"/>
    <property type="project" value="TreeGrafter"/>
</dbReference>
<evidence type="ECO:0000256" key="4">
    <source>
        <dbReference type="ARBA" id="ARBA00022980"/>
    </source>
</evidence>
<keyword evidence="3 6" id="KW-0694">RNA-binding</keyword>
<feature type="compositionally biased region" description="Basic and acidic residues" evidence="9">
    <location>
        <begin position="157"/>
        <end position="170"/>
    </location>
</feature>
<dbReference type="FunFam" id="3.90.930.12:FF:000001">
    <property type="entry name" value="50S ribosomal protein L6"/>
    <property type="match status" value="1"/>
</dbReference>
<feature type="domain" description="Large ribosomal subunit protein uL6 alpha-beta" evidence="10">
    <location>
        <begin position="11"/>
        <end position="82"/>
    </location>
</feature>
<dbReference type="InterPro" id="IPR002358">
    <property type="entry name" value="Ribosomal_uL6_CS"/>
</dbReference>
<dbReference type="HAMAP" id="MF_01365_B">
    <property type="entry name" value="Ribosomal_uL6_B"/>
    <property type="match status" value="1"/>
</dbReference>
<organism evidence="11 12">
    <name type="scientific">SAR86 cluster bacterium</name>
    <dbReference type="NCBI Taxonomy" id="2030880"/>
    <lineage>
        <taxon>Bacteria</taxon>
        <taxon>Pseudomonadati</taxon>
        <taxon>Pseudomonadota</taxon>
        <taxon>Gammaproteobacteria</taxon>
        <taxon>SAR86 cluster</taxon>
    </lineage>
</organism>
<dbReference type="InterPro" id="IPR036789">
    <property type="entry name" value="Ribosomal_uL6-like_a/b-dom_sf"/>
</dbReference>
<dbReference type="PIRSF" id="PIRSF002162">
    <property type="entry name" value="Ribosomal_L6"/>
    <property type="match status" value="1"/>
</dbReference>
<dbReference type="NCBIfam" id="TIGR03654">
    <property type="entry name" value="L6_bact"/>
    <property type="match status" value="1"/>
</dbReference>
<sequence length="181" mass="19682">MSRVAKNPINIPDNVDLNVNDGVVKVKGSKGALEFELPASISLDIQENIITVKYDESNQKSIALGGTTRSLVNNMIIGVSEGYEKKLELIGVGYRAKASGKLLELTLGFSHPVKYQLPDSVDVETPSQTEVVLKSYNKQILGQVAAEIRAFRPPEPYKGKGVRYSDEHVKRKEAKKAAGAG</sequence>
<comment type="function">
    <text evidence="6 8">This protein binds to the 23S rRNA, and is important in its secondary structure. It is located near the subunit interface in the base of the L7/L12 stalk, and near the tRNA binding site of the peptidyltransferase center.</text>
</comment>
<evidence type="ECO:0000256" key="8">
    <source>
        <dbReference type="RuleBase" id="RU003870"/>
    </source>
</evidence>
<evidence type="ECO:0000256" key="2">
    <source>
        <dbReference type="ARBA" id="ARBA00022730"/>
    </source>
</evidence>
<evidence type="ECO:0000256" key="6">
    <source>
        <dbReference type="HAMAP-Rule" id="MF_01365"/>
    </source>
</evidence>
<comment type="subunit">
    <text evidence="6">Part of the 50S ribosomal subunit.</text>
</comment>
<evidence type="ECO:0000256" key="5">
    <source>
        <dbReference type="ARBA" id="ARBA00023274"/>
    </source>
</evidence>
<dbReference type="PANTHER" id="PTHR11655:SF14">
    <property type="entry name" value="LARGE RIBOSOMAL SUBUNIT PROTEIN UL6M"/>
    <property type="match status" value="1"/>
</dbReference>
<evidence type="ECO:0000256" key="1">
    <source>
        <dbReference type="ARBA" id="ARBA00009356"/>
    </source>
</evidence>
<feature type="region of interest" description="Disordered" evidence="9">
    <location>
        <begin position="157"/>
        <end position="181"/>
    </location>
</feature>
<evidence type="ECO:0000256" key="9">
    <source>
        <dbReference type="SAM" id="MobiDB-lite"/>
    </source>
</evidence>
<evidence type="ECO:0000256" key="7">
    <source>
        <dbReference type="RuleBase" id="RU003869"/>
    </source>
</evidence>
<evidence type="ECO:0000259" key="10">
    <source>
        <dbReference type="Pfam" id="PF00347"/>
    </source>
</evidence>
<accession>A0A520MUK7</accession>
<dbReference type="InterPro" id="IPR019906">
    <property type="entry name" value="Ribosomal_uL6_bac-type"/>
</dbReference>
<dbReference type="SUPFAM" id="SSF56053">
    <property type="entry name" value="Ribosomal protein L6"/>
    <property type="match status" value="2"/>
</dbReference>
<dbReference type="FunFam" id="3.90.930.12:FF:000002">
    <property type="entry name" value="50S ribosomal protein L6"/>
    <property type="match status" value="1"/>
</dbReference>
<evidence type="ECO:0000256" key="3">
    <source>
        <dbReference type="ARBA" id="ARBA00022884"/>
    </source>
</evidence>
<keyword evidence="4 6" id="KW-0689">Ribosomal protein</keyword>
<dbReference type="EMBL" id="SHBG01000014">
    <property type="protein sequence ID" value="RZO24913.1"/>
    <property type="molecule type" value="Genomic_DNA"/>
</dbReference>
<dbReference type="PRINTS" id="PR00059">
    <property type="entry name" value="RIBOSOMALL6"/>
</dbReference>
<keyword evidence="2 6" id="KW-0699">rRNA-binding</keyword>
<dbReference type="GO" id="GO:0003735">
    <property type="term" value="F:structural constituent of ribosome"/>
    <property type="evidence" value="ECO:0007669"/>
    <property type="project" value="UniProtKB-UniRule"/>
</dbReference>
<dbReference type="GO" id="GO:0022625">
    <property type="term" value="C:cytosolic large ribosomal subunit"/>
    <property type="evidence" value="ECO:0007669"/>
    <property type="project" value="UniProtKB-UniRule"/>
</dbReference>
<dbReference type="GO" id="GO:0019843">
    <property type="term" value="F:rRNA binding"/>
    <property type="evidence" value="ECO:0007669"/>
    <property type="project" value="UniProtKB-UniRule"/>
</dbReference>
<feature type="domain" description="Large ribosomal subunit protein uL6 alpha-beta" evidence="10">
    <location>
        <begin position="90"/>
        <end position="164"/>
    </location>
</feature>
<comment type="caution">
    <text evidence="11">The sequence shown here is derived from an EMBL/GenBank/DDBJ whole genome shotgun (WGS) entry which is preliminary data.</text>
</comment>
<comment type="similarity">
    <text evidence="1 6 7">Belongs to the universal ribosomal protein uL6 family.</text>
</comment>
<evidence type="ECO:0000313" key="12">
    <source>
        <dbReference type="Proteomes" id="UP000315498"/>
    </source>
</evidence>
<dbReference type="InterPro" id="IPR020040">
    <property type="entry name" value="Ribosomal_uL6_a/b-dom"/>
</dbReference>
<dbReference type="Pfam" id="PF00347">
    <property type="entry name" value="Ribosomal_L6"/>
    <property type="match status" value="2"/>
</dbReference>
<protein>
    <recommendedName>
        <fullName evidence="6">Large ribosomal subunit protein uL6</fullName>
    </recommendedName>
</protein>
<name>A0A520MUK7_9GAMM</name>
<reference evidence="11 12" key="1">
    <citation type="submission" date="2019-02" db="EMBL/GenBank/DDBJ databases">
        <title>Prokaryotic population dynamics and viral predation in marine succession experiment using metagenomics: the confinement effect.</title>
        <authorList>
            <person name="Haro-Moreno J.M."/>
            <person name="Rodriguez-Valera F."/>
            <person name="Lopez-Perez M."/>
        </authorList>
    </citation>
    <scope>NUCLEOTIDE SEQUENCE [LARGE SCALE GENOMIC DNA]</scope>
    <source>
        <strain evidence="11">MED-G161</strain>
    </source>
</reference>
<evidence type="ECO:0000313" key="11">
    <source>
        <dbReference type="EMBL" id="RZO24913.1"/>
    </source>
</evidence>
<dbReference type="AlphaFoldDB" id="A0A520MUK7"/>